<reference evidence="1" key="1">
    <citation type="submission" date="2022-09" db="EMBL/GenBank/DDBJ databases">
        <title>Actin cytoskeleton and complex cell architecture in an #Asgard archaeon.</title>
        <authorList>
            <person name="Ponce Toledo R.I."/>
            <person name="Schleper C."/>
            <person name="Rodrigues Oliveira T."/>
            <person name="Wollweber F."/>
            <person name="Xu J."/>
            <person name="Rittmann S."/>
            <person name="Klingl A."/>
            <person name="Pilhofer M."/>
        </authorList>
    </citation>
    <scope>NUCLEOTIDE SEQUENCE</scope>
    <source>
        <strain evidence="1">B-35</strain>
    </source>
</reference>
<dbReference type="Proteomes" id="UP001208689">
    <property type="component" value="Chromosome"/>
</dbReference>
<keyword evidence="2" id="KW-1185">Reference proteome</keyword>
<evidence type="ECO:0000313" key="2">
    <source>
        <dbReference type="Proteomes" id="UP001208689"/>
    </source>
</evidence>
<accession>A0ABY6HRQ1</accession>
<gene>
    <name evidence="1" type="ORF">NEF87_002386</name>
</gene>
<name>A0ABY6HRQ1_9ARCH</name>
<dbReference type="EMBL" id="CP104013">
    <property type="protein sequence ID" value="UYP46101.1"/>
    <property type="molecule type" value="Genomic_DNA"/>
</dbReference>
<organism evidence="1 2">
    <name type="scientific">Candidatus Lokiarchaeum ossiferum</name>
    <dbReference type="NCBI Taxonomy" id="2951803"/>
    <lineage>
        <taxon>Archaea</taxon>
        <taxon>Promethearchaeati</taxon>
        <taxon>Promethearchaeota</taxon>
        <taxon>Promethearchaeia</taxon>
        <taxon>Promethearchaeales</taxon>
        <taxon>Promethearchaeaceae</taxon>
        <taxon>Candidatus Lokiarchaeum</taxon>
    </lineage>
</organism>
<proteinExistence type="predicted"/>
<protein>
    <submittedName>
        <fullName evidence="1">Uncharacterized protein</fullName>
    </submittedName>
</protein>
<evidence type="ECO:0000313" key="1">
    <source>
        <dbReference type="EMBL" id="UYP46101.1"/>
    </source>
</evidence>
<sequence>MMFTEKLTDSYDGINNGALVYMPAESTVKHLRICDIINW</sequence>